<evidence type="ECO:0000313" key="1">
    <source>
        <dbReference type="EMBL" id="EAY15543.1"/>
    </source>
</evidence>
<gene>
    <name evidence="1" type="ORF">TVAG_495580</name>
</gene>
<sequence length="342" mass="38546">MLRNFTKTKPTPWLVTGYFNFTDSFRVNNGQTSNLYGSFCPPTTGKYIFNSEGADWVGGSVNNVFYGYDYRASAAWCYAAHVSESSNPIPLEKGRCYQFHSWSCADTCGGDIYHYARYRTETTTNEFVNSYLSYDCVHNDCDIGYVGSSCTPVDLDCNGNGVPSDGLTGDINTCVCTNGLEPFCDDLTTVPSGHVDPKMQFTYGKIIESETSAVFGDVLEYSSSYANYTIKGTIRIPQNGQYSFRIKAHTDVKLEIADINVNLGSIDYKKIFNCQEDDPVEYETGKMALTKGEHQFTITGISGCAIEDQWLSFEWMFYRYYISKNTTPEWTYIPRRYLTAPK</sequence>
<organism evidence="1 2">
    <name type="scientific">Trichomonas vaginalis (strain ATCC PRA-98 / G3)</name>
    <dbReference type="NCBI Taxonomy" id="412133"/>
    <lineage>
        <taxon>Eukaryota</taxon>
        <taxon>Metamonada</taxon>
        <taxon>Parabasalia</taxon>
        <taxon>Trichomonadida</taxon>
        <taxon>Trichomonadidae</taxon>
        <taxon>Trichomonas</taxon>
    </lineage>
</organism>
<protein>
    <recommendedName>
        <fullName evidence="3">PA14 domain-containing protein</fullName>
    </recommendedName>
</protein>
<reference evidence="1" key="2">
    <citation type="journal article" date="2007" name="Science">
        <title>Draft genome sequence of the sexually transmitted pathogen Trichomonas vaginalis.</title>
        <authorList>
            <person name="Carlton J.M."/>
            <person name="Hirt R.P."/>
            <person name="Silva J.C."/>
            <person name="Delcher A.L."/>
            <person name="Schatz M."/>
            <person name="Zhao Q."/>
            <person name="Wortman J.R."/>
            <person name="Bidwell S.L."/>
            <person name="Alsmark U.C.M."/>
            <person name="Besteiro S."/>
            <person name="Sicheritz-Ponten T."/>
            <person name="Noel C.J."/>
            <person name="Dacks J.B."/>
            <person name="Foster P.G."/>
            <person name="Simillion C."/>
            <person name="Van de Peer Y."/>
            <person name="Miranda-Saavedra D."/>
            <person name="Barton G.J."/>
            <person name="Westrop G.D."/>
            <person name="Mueller S."/>
            <person name="Dessi D."/>
            <person name="Fiori P.L."/>
            <person name="Ren Q."/>
            <person name="Paulsen I."/>
            <person name="Zhang H."/>
            <person name="Bastida-Corcuera F.D."/>
            <person name="Simoes-Barbosa A."/>
            <person name="Brown M.T."/>
            <person name="Hayes R.D."/>
            <person name="Mukherjee M."/>
            <person name="Okumura C.Y."/>
            <person name="Schneider R."/>
            <person name="Smith A.J."/>
            <person name="Vanacova S."/>
            <person name="Villalvazo M."/>
            <person name="Haas B.J."/>
            <person name="Pertea M."/>
            <person name="Feldblyum T.V."/>
            <person name="Utterback T.R."/>
            <person name="Shu C.L."/>
            <person name="Osoegawa K."/>
            <person name="de Jong P.J."/>
            <person name="Hrdy I."/>
            <person name="Horvathova L."/>
            <person name="Zubacova Z."/>
            <person name="Dolezal P."/>
            <person name="Malik S.B."/>
            <person name="Logsdon J.M. Jr."/>
            <person name="Henze K."/>
            <person name="Gupta A."/>
            <person name="Wang C.C."/>
            <person name="Dunne R.L."/>
            <person name="Upcroft J.A."/>
            <person name="Upcroft P."/>
            <person name="White O."/>
            <person name="Salzberg S.L."/>
            <person name="Tang P."/>
            <person name="Chiu C.-H."/>
            <person name="Lee Y.-S."/>
            <person name="Embley T.M."/>
            <person name="Coombs G.H."/>
            <person name="Mottram J.C."/>
            <person name="Tachezy J."/>
            <person name="Fraser-Liggett C.M."/>
            <person name="Johnson P.J."/>
        </authorList>
    </citation>
    <scope>NUCLEOTIDE SEQUENCE [LARGE SCALE GENOMIC DNA]</scope>
    <source>
        <strain evidence="1">G3</strain>
    </source>
</reference>
<reference evidence="1" key="1">
    <citation type="submission" date="2006-10" db="EMBL/GenBank/DDBJ databases">
        <authorList>
            <person name="Amadeo P."/>
            <person name="Zhao Q."/>
            <person name="Wortman J."/>
            <person name="Fraser-Liggett C."/>
            <person name="Carlton J."/>
        </authorList>
    </citation>
    <scope>NUCLEOTIDE SEQUENCE</scope>
    <source>
        <strain evidence="1">G3</strain>
    </source>
</reference>
<proteinExistence type="predicted"/>
<dbReference type="InParanoid" id="A2DVK1"/>
<dbReference type="KEGG" id="tva:4773546"/>
<keyword evidence="2" id="KW-1185">Reference proteome</keyword>
<dbReference type="VEuPathDB" id="TrichDB:TVAG_495580"/>
<accession>A2DVK1</accession>
<name>A2DVK1_TRIV3</name>
<dbReference type="VEuPathDB" id="TrichDB:TVAGG3_0275650"/>
<evidence type="ECO:0008006" key="3">
    <source>
        <dbReference type="Google" id="ProtNLM"/>
    </source>
</evidence>
<dbReference type="Gene3D" id="2.60.120.380">
    <property type="match status" value="1"/>
</dbReference>
<dbReference type="EMBL" id="DS113254">
    <property type="protein sequence ID" value="EAY15543.1"/>
    <property type="molecule type" value="Genomic_DNA"/>
</dbReference>
<evidence type="ECO:0000313" key="2">
    <source>
        <dbReference type="Proteomes" id="UP000001542"/>
    </source>
</evidence>
<dbReference type="RefSeq" id="XP_001327766.1">
    <property type="nucleotide sequence ID" value="XM_001327731.1"/>
</dbReference>
<dbReference type="AlphaFoldDB" id="A2DVK1"/>
<dbReference type="Proteomes" id="UP000001542">
    <property type="component" value="Unassembled WGS sequence"/>
</dbReference>